<reference evidence="2 3" key="2">
    <citation type="submission" date="2024-07" db="EMBL/GenBank/DDBJ databases">
        <authorList>
            <person name="Akdeniz Z."/>
        </authorList>
    </citation>
    <scope>NUCLEOTIDE SEQUENCE [LARGE SCALE GENOMIC DNA]</scope>
</reference>
<protein>
    <submittedName>
        <fullName evidence="2">Hypothetical_protein</fullName>
    </submittedName>
</protein>
<accession>A0AA86R7H6</accession>
<evidence type="ECO:0000313" key="3">
    <source>
        <dbReference type="Proteomes" id="UP001642409"/>
    </source>
</evidence>
<organism evidence="1">
    <name type="scientific">Hexamita inflata</name>
    <dbReference type="NCBI Taxonomy" id="28002"/>
    <lineage>
        <taxon>Eukaryota</taxon>
        <taxon>Metamonada</taxon>
        <taxon>Diplomonadida</taxon>
        <taxon>Hexamitidae</taxon>
        <taxon>Hexamitinae</taxon>
        <taxon>Hexamita</taxon>
    </lineage>
</organism>
<evidence type="ECO:0000313" key="2">
    <source>
        <dbReference type="EMBL" id="CAL6062560.1"/>
    </source>
</evidence>
<dbReference type="Proteomes" id="UP001642409">
    <property type="component" value="Unassembled WGS sequence"/>
</dbReference>
<proteinExistence type="predicted"/>
<dbReference type="EMBL" id="CATOUU010001024">
    <property type="protein sequence ID" value="CAI9967474.1"/>
    <property type="molecule type" value="Genomic_DNA"/>
</dbReference>
<dbReference type="AlphaFoldDB" id="A0AA86R7H6"/>
<evidence type="ECO:0000313" key="1">
    <source>
        <dbReference type="EMBL" id="CAI9967474.1"/>
    </source>
</evidence>
<name>A0AA86R7H6_9EUKA</name>
<sequence length="130" mass="14879">MPAVLSQDLVDQLVSTFVYTDSELLTDLKHFTYNLIKNLDKPKLLHNWLLHKYIIDDNIPLIFINKLGYEREPIDICGVKVSVIMKMPAMKNEFGHSVQGMSTSQNNFSCSLIVGVGSTLFRMEMETKRL</sequence>
<comment type="caution">
    <text evidence="1">The sequence shown here is derived from an EMBL/GenBank/DDBJ whole genome shotgun (WGS) entry which is preliminary data.</text>
</comment>
<reference evidence="1" key="1">
    <citation type="submission" date="2023-06" db="EMBL/GenBank/DDBJ databases">
        <authorList>
            <person name="Kurt Z."/>
        </authorList>
    </citation>
    <scope>NUCLEOTIDE SEQUENCE</scope>
</reference>
<keyword evidence="3" id="KW-1185">Reference proteome</keyword>
<dbReference type="EMBL" id="CAXDID020000240">
    <property type="protein sequence ID" value="CAL6062560.1"/>
    <property type="molecule type" value="Genomic_DNA"/>
</dbReference>
<gene>
    <name evidence="2" type="ORF">HINF_LOCUS50245</name>
    <name evidence="1" type="ORF">HINF_LOCUS55119</name>
</gene>